<reference evidence="2 3" key="1">
    <citation type="submission" date="2024-04" db="EMBL/GenBank/DDBJ databases">
        <title>Human intestinal bacterial collection.</title>
        <authorList>
            <person name="Pauvert C."/>
            <person name="Hitch T.C.A."/>
            <person name="Clavel T."/>
        </authorList>
    </citation>
    <scope>NUCLEOTIDE SEQUENCE [LARGE SCALE GENOMIC DNA]</scope>
    <source>
        <strain evidence="2 3">CLA-AA-H181</strain>
    </source>
</reference>
<dbReference type="PANTHER" id="PTHR43777">
    <property type="entry name" value="MOLYBDENUM COFACTOR CYTIDYLYLTRANSFERASE"/>
    <property type="match status" value="1"/>
</dbReference>
<organism evidence="2 3">
    <name type="scientific">Coprococcus aceti</name>
    <dbReference type="NCBI Taxonomy" id="2981786"/>
    <lineage>
        <taxon>Bacteria</taxon>
        <taxon>Bacillati</taxon>
        <taxon>Bacillota</taxon>
        <taxon>Clostridia</taxon>
        <taxon>Lachnospirales</taxon>
        <taxon>Lachnospiraceae</taxon>
        <taxon>Coprococcus</taxon>
    </lineage>
</organism>
<dbReference type="Pfam" id="PF03266">
    <property type="entry name" value="NTPase_1"/>
    <property type="match status" value="1"/>
</dbReference>
<evidence type="ECO:0000313" key="2">
    <source>
        <dbReference type="EMBL" id="MEQ2591303.1"/>
    </source>
</evidence>
<keyword evidence="2" id="KW-0808">Transferase</keyword>
<dbReference type="InterPro" id="IPR027417">
    <property type="entry name" value="P-loop_NTPase"/>
</dbReference>
<keyword evidence="3" id="KW-1185">Reference proteome</keyword>
<dbReference type="Pfam" id="PF12804">
    <property type="entry name" value="NTP_transf_3"/>
    <property type="match status" value="1"/>
</dbReference>
<dbReference type="CDD" id="cd04182">
    <property type="entry name" value="GT_2_like_f"/>
    <property type="match status" value="1"/>
</dbReference>
<dbReference type="SUPFAM" id="SSF53448">
    <property type="entry name" value="Nucleotide-diphospho-sugar transferases"/>
    <property type="match status" value="1"/>
</dbReference>
<gene>
    <name evidence="2" type="ORF">AAAU18_00035</name>
</gene>
<dbReference type="InterPro" id="IPR029044">
    <property type="entry name" value="Nucleotide-diphossugar_trans"/>
</dbReference>
<evidence type="ECO:0000313" key="3">
    <source>
        <dbReference type="Proteomes" id="UP001494672"/>
    </source>
</evidence>
<dbReference type="RefSeq" id="WP_243147848.1">
    <property type="nucleotide sequence ID" value="NZ_JBBNGJ010000001.1"/>
</dbReference>
<dbReference type="PANTHER" id="PTHR43777:SF1">
    <property type="entry name" value="MOLYBDENUM COFACTOR CYTIDYLYLTRANSFERASE"/>
    <property type="match status" value="1"/>
</dbReference>
<sequence>MNNTEKPVFRPEANCIWRSFLTSQKKHVVITGDRKSGKSTLLSSLFDRQMPGITSWAVPKEGVYMKNNSSGEVVRIGRFCSDATGCENLMQPIKDSFNSTCIAFLESLADTTAPWITVDEIGYLENTSYDYQKAFERLMNKKRIIMVVRKQDLSFLNWLCSHKDVFLVDLDRPFGNSGCIIMASGQGKRFGSNKLMAEYHGQPLIKWILDITKDLFSRRLVVTIHQDIEKLCTEYSIPVILHSSPYRNDMIRLGLDTIGSYLDRCAFIPSDQPLIKTESIASLLLCAKNEPSYIWRTCYDKTPGSPVIFPKEYFDELMSLPQGKGGNVVVHGHESQVRQLPVTNKTELMDIDTPADMARL</sequence>
<dbReference type="InterPro" id="IPR025877">
    <property type="entry name" value="MobA-like_NTP_Trfase"/>
</dbReference>
<protein>
    <submittedName>
        <fullName evidence="2">NTP transferase domain-containing protein</fullName>
    </submittedName>
</protein>
<dbReference type="GO" id="GO:0016740">
    <property type="term" value="F:transferase activity"/>
    <property type="evidence" value="ECO:0007669"/>
    <property type="project" value="UniProtKB-KW"/>
</dbReference>
<dbReference type="EMBL" id="JBBNGJ010000001">
    <property type="protein sequence ID" value="MEQ2591303.1"/>
    <property type="molecule type" value="Genomic_DNA"/>
</dbReference>
<dbReference type="Proteomes" id="UP001494672">
    <property type="component" value="Unassembled WGS sequence"/>
</dbReference>
<dbReference type="InterPro" id="IPR004948">
    <property type="entry name" value="Nuc-triphosphatase_THEP1"/>
</dbReference>
<name>A0ABV1I503_9FIRM</name>
<proteinExistence type="predicted"/>
<dbReference type="Gene3D" id="3.90.550.10">
    <property type="entry name" value="Spore Coat Polysaccharide Biosynthesis Protein SpsA, Chain A"/>
    <property type="match status" value="1"/>
</dbReference>
<dbReference type="SUPFAM" id="SSF52540">
    <property type="entry name" value="P-loop containing nucleoside triphosphate hydrolases"/>
    <property type="match status" value="1"/>
</dbReference>
<feature type="domain" description="MobA-like NTP transferase" evidence="1">
    <location>
        <begin position="179"/>
        <end position="333"/>
    </location>
</feature>
<comment type="caution">
    <text evidence="2">The sequence shown here is derived from an EMBL/GenBank/DDBJ whole genome shotgun (WGS) entry which is preliminary data.</text>
</comment>
<dbReference type="Gene3D" id="3.40.50.300">
    <property type="entry name" value="P-loop containing nucleotide triphosphate hydrolases"/>
    <property type="match status" value="1"/>
</dbReference>
<accession>A0ABV1I503</accession>
<evidence type="ECO:0000259" key="1">
    <source>
        <dbReference type="Pfam" id="PF12804"/>
    </source>
</evidence>